<reference evidence="5 6" key="1">
    <citation type="submission" date="2019-02" db="EMBL/GenBank/DDBJ databases">
        <title>Genome sequencing of the rare red list fungi Bondarzewia mesenterica.</title>
        <authorList>
            <person name="Buettner E."/>
            <person name="Kellner H."/>
        </authorList>
    </citation>
    <scope>NUCLEOTIDE SEQUENCE [LARGE SCALE GENOMIC DNA]</scope>
    <source>
        <strain evidence="5 6">DSM 108281</strain>
    </source>
</reference>
<sequence length="444" mass="48966">MPHDIFIPTPNDATNLVVDYAAYALTHAFLSVDASGNPPPIHLPRQYQIWQDTLTQAKDLPIKLKDASNGAEQWRKCVREMPALSVTKLLDDLPNLLRARHVLIFLMHFYVHSLPASQNEPVIIPKSLAVPVLVVSQALDMPPVLTYADTTYYNYVLAAAAQGGKKEAMRVLDTFTEQGRCTMRAMQTIISILADSTPESAKRLAGALHDLASQIATMGKILDSVHEGCAPSVFYGDIRHWFVGCKGESDEGGRWIFEVGAEESKRNKLLDQNRWLRRGQSGEEGLWEAKEMAGGTAAQSSIVQALDAFLGIEKLTHEHGDDTNAEGGYRGNRVSEKGNFLTRMRDYMPLVHRRFIEALGTMATGLREAAGRDGSEGARAAYNEAVRALRDFRSVHVRVATLYIVNQQRKEGREAVVEGTGGTKLVPFLKGVRDRTGQGTLGQI</sequence>
<evidence type="ECO:0000256" key="2">
    <source>
        <dbReference type="ARBA" id="ARBA00022723"/>
    </source>
</evidence>
<dbReference type="InterPro" id="IPR000898">
    <property type="entry name" value="Indolamine_dOase"/>
</dbReference>
<dbReference type="EMBL" id="SGPL01000180">
    <property type="protein sequence ID" value="THH15999.1"/>
    <property type="molecule type" value="Genomic_DNA"/>
</dbReference>
<evidence type="ECO:0000256" key="3">
    <source>
        <dbReference type="ARBA" id="ARBA00023004"/>
    </source>
</evidence>
<gene>
    <name evidence="5" type="ORF">EW146_g4577</name>
</gene>
<dbReference type="PANTHER" id="PTHR28657:SF5">
    <property type="entry name" value="INDOLEAMINE 2,3-DIOXYGENASE"/>
    <property type="match status" value="1"/>
</dbReference>
<dbReference type="GO" id="GO:0020037">
    <property type="term" value="F:heme binding"/>
    <property type="evidence" value="ECO:0007669"/>
    <property type="project" value="InterPro"/>
</dbReference>
<comment type="similarity">
    <text evidence="1">Belongs to the indoleamine 2,3-dioxygenase family.</text>
</comment>
<dbReference type="InterPro" id="IPR037217">
    <property type="entry name" value="Trp/Indoleamine_2_3_dOase-like"/>
</dbReference>
<keyword evidence="6" id="KW-1185">Reference proteome</keyword>
<dbReference type="Pfam" id="PF01231">
    <property type="entry name" value="IDO"/>
    <property type="match status" value="1"/>
</dbReference>
<evidence type="ECO:0000256" key="1">
    <source>
        <dbReference type="ARBA" id="ARBA00007119"/>
    </source>
</evidence>
<evidence type="ECO:0008006" key="7">
    <source>
        <dbReference type="Google" id="ProtNLM"/>
    </source>
</evidence>
<dbReference type="OrthoDB" id="540174at2759"/>
<evidence type="ECO:0000256" key="4">
    <source>
        <dbReference type="PIRSR" id="PIRSR600898-1"/>
    </source>
</evidence>
<comment type="caution">
    <text evidence="5">The sequence shown here is derived from an EMBL/GenBank/DDBJ whole genome shotgun (WGS) entry which is preliminary data.</text>
</comment>
<dbReference type="GO" id="GO:0046872">
    <property type="term" value="F:metal ion binding"/>
    <property type="evidence" value="ECO:0007669"/>
    <property type="project" value="UniProtKB-KW"/>
</dbReference>
<keyword evidence="3 4" id="KW-0408">Iron</keyword>
<keyword evidence="4" id="KW-0349">Heme</keyword>
<dbReference type="PANTHER" id="PTHR28657">
    <property type="entry name" value="INDOLEAMINE 2,3-DIOXYGENASE"/>
    <property type="match status" value="1"/>
</dbReference>
<dbReference type="Proteomes" id="UP000310158">
    <property type="component" value="Unassembled WGS sequence"/>
</dbReference>
<name>A0A4S4LU68_9AGAM</name>
<organism evidence="5 6">
    <name type="scientific">Bondarzewia mesenterica</name>
    <dbReference type="NCBI Taxonomy" id="1095465"/>
    <lineage>
        <taxon>Eukaryota</taxon>
        <taxon>Fungi</taxon>
        <taxon>Dikarya</taxon>
        <taxon>Basidiomycota</taxon>
        <taxon>Agaricomycotina</taxon>
        <taxon>Agaricomycetes</taxon>
        <taxon>Russulales</taxon>
        <taxon>Bondarzewiaceae</taxon>
        <taxon>Bondarzewia</taxon>
    </lineage>
</organism>
<proteinExistence type="inferred from homology"/>
<protein>
    <recommendedName>
        <fullName evidence="7">Indoleamine 2,3-dioxygenase</fullName>
    </recommendedName>
</protein>
<feature type="binding site" description="proximal binding residue" evidence="4">
    <location>
        <position position="396"/>
    </location>
    <ligand>
        <name>heme b</name>
        <dbReference type="ChEBI" id="CHEBI:60344"/>
    </ligand>
    <ligandPart>
        <name>Fe</name>
        <dbReference type="ChEBI" id="CHEBI:18248"/>
    </ligandPart>
</feature>
<dbReference type="SUPFAM" id="SSF140959">
    <property type="entry name" value="Indolic compounds 2,3-dioxygenase-like"/>
    <property type="match status" value="1"/>
</dbReference>
<evidence type="ECO:0000313" key="6">
    <source>
        <dbReference type="Proteomes" id="UP000310158"/>
    </source>
</evidence>
<dbReference type="AlphaFoldDB" id="A0A4S4LU68"/>
<dbReference type="GO" id="GO:0033754">
    <property type="term" value="F:indoleamine 2,3-dioxygenase activity"/>
    <property type="evidence" value="ECO:0007669"/>
    <property type="project" value="TreeGrafter"/>
</dbReference>
<accession>A0A4S4LU68</accession>
<dbReference type="GO" id="GO:0034354">
    <property type="term" value="P:'de novo' NAD+ biosynthetic process from L-tryptophan"/>
    <property type="evidence" value="ECO:0007669"/>
    <property type="project" value="TreeGrafter"/>
</dbReference>
<dbReference type="GO" id="GO:0005737">
    <property type="term" value="C:cytoplasm"/>
    <property type="evidence" value="ECO:0007669"/>
    <property type="project" value="TreeGrafter"/>
</dbReference>
<dbReference type="GO" id="GO:0019441">
    <property type="term" value="P:L-tryptophan catabolic process to kynurenine"/>
    <property type="evidence" value="ECO:0007669"/>
    <property type="project" value="InterPro"/>
</dbReference>
<keyword evidence="2 4" id="KW-0479">Metal-binding</keyword>
<dbReference type="Gene3D" id="1.20.58.480">
    <property type="match status" value="1"/>
</dbReference>
<evidence type="ECO:0000313" key="5">
    <source>
        <dbReference type="EMBL" id="THH15999.1"/>
    </source>
</evidence>